<dbReference type="RefSeq" id="WP_230564062.1">
    <property type="nucleotide sequence ID" value="NZ_JAJITC010000018.1"/>
</dbReference>
<dbReference type="EMBL" id="JAJITC010000018">
    <property type="protein sequence ID" value="MCC8405287.1"/>
    <property type="molecule type" value="Genomic_DNA"/>
</dbReference>
<keyword evidence="3" id="KW-1185">Reference proteome</keyword>
<gene>
    <name evidence="2" type="ORF">LJ655_26065</name>
</gene>
<reference evidence="2 3" key="1">
    <citation type="submission" date="2021-11" db="EMBL/GenBank/DDBJ databases">
        <authorList>
            <person name="Oh E.-T."/>
            <person name="Kim S.-B."/>
        </authorList>
    </citation>
    <scope>NUCLEOTIDE SEQUENCE [LARGE SCALE GENOMIC DNA]</scope>
    <source>
        <strain evidence="2 3">MMS20-SJTN17</strain>
    </source>
</reference>
<feature type="region of interest" description="Disordered" evidence="1">
    <location>
        <begin position="32"/>
        <end position="55"/>
    </location>
</feature>
<accession>A0ABS8KKN2</accession>
<organism evidence="2 3">
    <name type="scientific">Paraburkholderia translucens</name>
    <dbReference type="NCBI Taxonomy" id="2886945"/>
    <lineage>
        <taxon>Bacteria</taxon>
        <taxon>Pseudomonadati</taxon>
        <taxon>Pseudomonadota</taxon>
        <taxon>Betaproteobacteria</taxon>
        <taxon>Burkholderiales</taxon>
        <taxon>Burkholderiaceae</taxon>
        <taxon>Paraburkholderia</taxon>
    </lineage>
</organism>
<dbReference type="Proteomes" id="UP001430614">
    <property type="component" value="Unassembled WGS sequence"/>
</dbReference>
<evidence type="ECO:0000313" key="2">
    <source>
        <dbReference type="EMBL" id="MCC8405287.1"/>
    </source>
</evidence>
<proteinExistence type="predicted"/>
<evidence type="ECO:0000256" key="1">
    <source>
        <dbReference type="SAM" id="MobiDB-lite"/>
    </source>
</evidence>
<protein>
    <submittedName>
        <fullName evidence="2">Uncharacterized protein</fullName>
    </submittedName>
</protein>
<sequence>MTGNEIEFFDRLERVPRISDIPVAVLIERASRESAAPHANRSPVAWAGAQSIAIQ</sequence>
<comment type="caution">
    <text evidence="2">The sequence shown here is derived from an EMBL/GenBank/DDBJ whole genome shotgun (WGS) entry which is preliminary data.</text>
</comment>
<name>A0ABS8KKN2_9BURK</name>
<evidence type="ECO:0000313" key="3">
    <source>
        <dbReference type="Proteomes" id="UP001430614"/>
    </source>
</evidence>